<dbReference type="EMBL" id="LDAU01000175">
    <property type="protein sequence ID" value="KRX01206.1"/>
    <property type="molecule type" value="Genomic_DNA"/>
</dbReference>
<dbReference type="Proteomes" id="UP000054937">
    <property type="component" value="Unassembled WGS sequence"/>
</dbReference>
<comment type="caution">
    <text evidence="3">The sequence shown here is derived from an EMBL/GenBank/DDBJ whole genome shotgun (WGS) entry which is preliminary data.</text>
</comment>
<evidence type="ECO:0000313" key="3">
    <source>
        <dbReference type="EMBL" id="KRX01206.1"/>
    </source>
</evidence>
<feature type="coiled-coil region" evidence="1">
    <location>
        <begin position="360"/>
        <end position="394"/>
    </location>
</feature>
<feature type="compositionally biased region" description="Polar residues" evidence="2">
    <location>
        <begin position="1"/>
        <end position="11"/>
    </location>
</feature>
<reference evidence="3 4" key="1">
    <citation type="journal article" date="2015" name="Sci. Rep.">
        <title>Genome of the facultative scuticociliatosis pathogen Pseudocohnilembus persalinus provides insight into its virulence through horizontal gene transfer.</title>
        <authorList>
            <person name="Xiong J."/>
            <person name="Wang G."/>
            <person name="Cheng J."/>
            <person name="Tian M."/>
            <person name="Pan X."/>
            <person name="Warren A."/>
            <person name="Jiang C."/>
            <person name="Yuan D."/>
            <person name="Miao W."/>
        </authorList>
    </citation>
    <scope>NUCLEOTIDE SEQUENCE [LARGE SCALE GENOMIC DNA]</scope>
    <source>
        <strain evidence="3">36N120E</strain>
    </source>
</reference>
<protein>
    <submittedName>
        <fullName evidence="3">Uncharacterized protein</fullName>
    </submittedName>
</protein>
<feature type="compositionally biased region" description="Basic residues" evidence="2">
    <location>
        <begin position="12"/>
        <end position="24"/>
    </location>
</feature>
<proteinExistence type="predicted"/>
<feature type="region of interest" description="Disordered" evidence="2">
    <location>
        <begin position="56"/>
        <end position="96"/>
    </location>
</feature>
<feature type="coiled-coil region" evidence="1">
    <location>
        <begin position="618"/>
        <end position="647"/>
    </location>
</feature>
<feature type="compositionally biased region" description="Basic and acidic residues" evidence="2">
    <location>
        <begin position="75"/>
        <end position="85"/>
    </location>
</feature>
<keyword evidence="4" id="KW-1185">Reference proteome</keyword>
<name>A0A0V0QG54_PSEPJ</name>
<feature type="compositionally biased region" description="Polar residues" evidence="2">
    <location>
        <begin position="56"/>
        <end position="72"/>
    </location>
</feature>
<organism evidence="3 4">
    <name type="scientific">Pseudocohnilembus persalinus</name>
    <name type="common">Ciliate</name>
    <dbReference type="NCBI Taxonomy" id="266149"/>
    <lineage>
        <taxon>Eukaryota</taxon>
        <taxon>Sar</taxon>
        <taxon>Alveolata</taxon>
        <taxon>Ciliophora</taxon>
        <taxon>Intramacronucleata</taxon>
        <taxon>Oligohymenophorea</taxon>
        <taxon>Scuticociliatia</taxon>
        <taxon>Philasterida</taxon>
        <taxon>Pseudocohnilembidae</taxon>
        <taxon>Pseudocohnilembus</taxon>
    </lineage>
</organism>
<evidence type="ECO:0000313" key="4">
    <source>
        <dbReference type="Proteomes" id="UP000054937"/>
    </source>
</evidence>
<dbReference type="InParanoid" id="A0A0V0QG54"/>
<sequence length="666" mass="78044">MTAKNSTINSNRAKKNTKNLKKNKNFSQNIQVKNLEQDSQNFVAFNNINKTSNTLSQNGTFNLSNNTSPMKNSQRKLDNQHEQLKKFQKPSQSKNNAQIQLRNLIKEGSVTILNKNQFGGQFIKNNSMTLSNIKFQKNSHLQQDLQAQFQTDKQKKQNNNQFQISSQTVNQNLSQEAYQTLNRQEVLHNSLEKYGIQTQSIQQQMIDNKKFLNLLENIKKYENDDNFLEKILGCFDQIQSSDVNCLNSLKKIKQLIQIFNSKNSEKILNMENKFKEQLSLEGKKISYLNQDIIGKQQKLESQIEVNKQQKQIIKKLQGKEVKEVAIQTELDYYNLQKSFDKQGYNQNIGIQKQNENNYFTKSQQESKKILQKKVEKQKEKLQQFQQKERKMINLLIAIKNKGIDIDTIYNQEVLPFENDQGNETEQSDIQQSDSNSISFLDTQNQSNLDIQHNQIQQIQKKQQQNKNDQEILKDNLFEQSGDISLSQRSIENYQNYCQLKEKQSESDMEYKIQKNDFENNNKIQDNLGQQQYKLNLNYNKPVQRQNNIDTNSSCLADNSIINDSDESSFGFYGKISSQDVSIIKAEYIKNHDKELCLQQVKPELQKVLKLNLEQMHEKLQIKQELQQQQQLEQNQELQEQNFQIQKQLLIQEFKQQSIQIGKKLAN</sequence>
<gene>
    <name evidence="3" type="ORF">PPERSA_03710</name>
</gene>
<evidence type="ECO:0000256" key="2">
    <source>
        <dbReference type="SAM" id="MobiDB-lite"/>
    </source>
</evidence>
<keyword evidence="1" id="KW-0175">Coiled coil</keyword>
<accession>A0A0V0QG54</accession>
<evidence type="ECO:0000256" key="1">
    <source>
        <dbReference type="SAM" id="Coils"/>
    </source>
</evidence>
<feature type="region of interest" description="Disordered" evidence="2">
    <location>
        <begin position="1"/>
        <end position="26"/>
    </location>
</feature>
<dbReference type="AlphaFoldDB" id="A0A0V0QG54"/>